<keyword evidence="6" id="KW-1185">Reference proteome</keyword>
<reference evidence="5" key="1">
    <citation type="submission" date="2021-12" db="EMBL/GenBank/DDBJ databases">
        <authorList>
            <person name="King R."/>
        </authorList>
    </citation>
    <scope>NUCLEOTIDE SEQUENCE</scope>
</reference>
<feature type="domain" description="EF-hand" evidence="4">
    <location>
        <begin position="213"/>
        <end position="248"/>
    </location>
</feature>
<sequence length="259" mass="29604">MNVVVKGLSDSSEDLDVPIRKSRAGGSRNCFIRFLKRAWERMSGSTSSEEAEYPEFVDLQIEVEEIATTQPRYRPNSLKGLCQGTRFTEAELKHIYRNLKGECPSGVINEEAFKNIYSKFFPNGATMSNLYAHHVFNSFDLNKTGYLNFEILIHGLSTLLRGTTDEKLRWIFSLYDVKKDGYLTRDEVSSIVGSVFELSGFRIVEPTPEVQAAISDRTDFIFQKLDLDKDGIVTLDEFLRSCKNDDTIRKSLYSFHTVF</sequence>
<dbReference type="InterPro" id="IPR018247">
    <property type="entry name" value="EF_Hand_1_Ca_BS"/>
</dbReference>
<protein>
    <recommendedName>
        <fullName evidence="4">EF-hand domain-containing protein</fullName>
    </recommendedName>
</protein>
<evidence type="ECO:0000313" key="6">
    <source>
        <dbReference type="Proteomes" id="UP001152759"/>
    </source>
</evidence>
<evidence type="ECO:0000256" key="3">
    <source>
        <dbReference type="ARBA" id="ARBA00022837"/>
    </source>
</evidence>
<dbReference type="Pfam" id="PF13833">
    <property type="entry name" value="EF-hand_8"/>
    <property type="match status" value="1"/>
</dbReference>
<dbReference type="InterPro" id="IPR002048">
    <property type="entry name" value="EF_hand_dom"/>
</dbReference>
<evidence type="ECO:0000256" key="1">
    <source>
        <dbReference type="ARBA" id="ARBA00022723"/>
    </source>
</evidence>
<organism evidence="5 6">
    <name type="scientific">Bemisia tabaci</name>
    <name type="common">Sweetpotato whitefly</name>
    <name type="synonym">Aleurodes tabaci</name>
    <dbReference type="NCBI Taxonomy" id="7038"/>
    <lineage>
        <taxon>Eukaryota</taxon>
        <taxon>Metazoa</taxon>
        <taxon>Ecdysozoa</taxon>
        <taxon>Arthropoda</taxon>
        <taxon>Hexapoda</taxon>
        <taxon>Insecta</taxon>
        <taxon>Pterygota</taxon>
        <taxon>Neoptera</taxon>
        <taxon>Paraneoptera</taxon>
        <taxon>Hemiptera</taxon>
        <taxon>Sternorrhyncha</taxon>
        <taxon>Aleyrodoidea</taxon>
        <taxon>Aleyrodidae</taxon>
        <taxon>Aleyrodinae</taxon>
        <taxon>Bemisia</taxon>
    </lineage>
</organism>
<dbReference type="Gene3D" id="1.10.238.10">
    <property type="entry name" value="EF-hand"/>
    <property type="match status" value="1"/>
</dbReference>
<dbReference type="InterPro" id="IPR011992">
    <property type="entry name" value="EF-hand-dom_pair"/>
</dbReference>
<dbReference type="PANTHER" id="PTHR23055">
    <property type="entry name" value="CALCIUM BINDING PROTEINS"/>
    <property type="match status" value="1"/>
</dbReference>
<gene>
    <name evidence="5" type="ORF">BEMITA_LOCUS4749</name>
</gene>
<evidence type="ECO:0000256" key="2">
    <source>
        <dbReference type="ARBA" id="ARBA00022737"/>
    </source>
</evidence>
<keyword evidence="1" id="KW-0479">Metal-binding</keyword>
<dbReference type="EMBL" id="OU963863">
    <property type="protein sequence ID" value="CAH0767480.1"/>
    <property type="molecule type" value="Genomic_DNA"/>
</dbReference>
<feature type="domain" description="EF-hand" evidence="4">
    <location>
        <begin position="163"/>
        <end position="198"/>
    </location>
</feature>
<name>A0A9P0CAT3_BEMTA</name>
<dbReference type="PROSITE" id="PS50222">
    <property type="entry name" value="EF_HAND_2"/>
    <property type="match status" value="2"/>
</dbReference>
<proteinExistence type="predicted"/>
<dbReference type="KEGG" id="btab:109039658"/>
<dbReference type="SUPFAM" id="SSF47473">
    <property type="entry name" value="EF-hand"/>
    <property type="match status" value="1"/>
</dbReference>
<dbReference type="AlphaFoldDB" id="A0A9P0CAT3"/>
<dbReference type="PROSITE" id="PS00018">
    <property type="entry name" value="EF_HAND_1"/>
    <property type="match status" value="1"/>
</dbReference>
<keyword evidence="2" id="KW-0677">Repeat</keyword>
<evidence type="ECO:0000259" key="4">
    <source>
        <dbReference type="PROSITE" id="PS50222"/>
    </source>
</evidence>
<dbReference type="CDD" id="cd00051">
    <property type="entry name" value="EFh"/>
    <property type="match status" value="2"/>
</dbReference>
<dbReference type="InterPro" id="IPR028846">
    <property type="entry name" value="Recoverin"/>
</dbReference>
<evidence type="ECO:0000313" key="5">
    <source>
        <dbReference type="EMBL" id="CAH0767480.1"/>
    </source>
</evidence>
<dbReference type="SMART" id="SM00054">
    <property type="entry name" value="EFh"/>
    <property type="match status" value="3"/>
</dbReference>
<dbReference type="GO" id="GO:0005509">
    <property type="term" value="F:calcium ion binding"/>
    <property type="evidence" value="ECO:0007669"/>
    <property type="project" value="InterPro"/>
</dbReference>
<dbReference type="PANTHER" id="PTHR23055:SF167">
    <property type="entry name" value="EF-HAND DOMAIN-CONTAINING PROTEIN"/>
    <property type="match status" value="1"/>
</dbReference>
<keyword evidence="3" id="KW-0106">Calcium</keyword>
<dbReference type="Proteomes" id="UP001152759">
    <property type="component" value="Chromosome 2"/>
</dbReference>
<dbReference type="Pfam" id="PF13499">
    <property type="entry name" value="EF-hand_7"/>
    <property type="match status" value="1"/>
</dbReference>
<dbReference type="PRINTS" id="PR00450">
    <property type="entry name" value="RECOVERIN"/>
</dbReference>
<accession>A0A9P0CAT3</accession>